<organism evidence="2 3">
    <name type="scientific">Xanthomonas oryzae pv. oryzae (strain PXO99A)</name>
    <dbReference type="NCBI Taxonomy" id="360094"/>
    <lineage>
        <taxon>Bacteria</taxon>
        <taxon>Pseudomonadati</taxon>
        <taxon>Pseudomonadota</taxon>
        <taxon>Gammaproteobacteria</taxon>
        <taxon>Lysobacterales</taxon>
        <taxon>Lysobacteraceae</taxon>
        <taxon>Xanthomonas</taxon>
    </lineage>
</organism>
<feature type="compositionally biased region" description="Basic and acidic residues" evidence="1">
    <location>
        <begin position="40"/>
        <end position="61"/>
    </location>
</feature>
<feature type="region of interest" description="Disordered" evidence="1">
    <location>
        <begin position="35"/>
        <end position="77"/>
    </location>
</feature>
<reference evidence="2 3" key="1">
    <citation type="journal article" date="2008" name="BMC Genomics">
        <title>Genome sequence and rapid evolution of the rice pathogen Xanthomonas oryzae pv. oryzae PXO99A.</title>
        <authorList>
            <person name="Salzberg S.L."/>
            <person name="Sommer D.D."/>
            <person name="Schatz M.C."/>
            <person name="Phillippy A.M."/>
            <person name="Rabinowicz P.D."/>
            <person name="Tsuge S."/>
            <person name="Furutani A."/>
            <person name="Ochiai H."/>
            <person name="Delcher A.L."/>
            <person name="Kelley D."/>
            <person name="Madupu R."/>
            <person name="Puiu D."/>
            <person name="Radune D."/>
            <person name="Shumway M."/>
            <person name="Trapnell C."/>
            <person name="Aparna G."/>
            <person name="Jha G."/>
            <person name="Pandey A."/>
            <person name="Patil P.B."/>
            <person name="Ishihara H."/>
            <person name="Meyer D.F."/>
            <person name="Szurek B."/>
            <person name="Verdier V."/>
            <person name="Koebnik R."/>
            <person name="Dow J.M."/>
            <person name="Ryan R.P."/>
            <person name="Hirata H."/>
            <person name="Tsuyumu S."/>
            <person name="Won Lee S."/>
            <person name="Seo Y.S."/>
            <person name="Sriariyanum M."/>
            <person name="Ronald P.C."/>
            <person name="Sonti R.V."/>
            <person name="Van Sluys M.A."/>
            <person name="Leach J.E."/>
            <person name="White F.F."/>
            <person name="Bogdanove A.J."/>
        </authorList>
    </citation>
    <scope>NUCLEOTIDE SEQUENCE [LARGE SCALE GENOMIC DNA]</scope>
    <source>
        <strain evidence="2 3">PXO99A</strain>
    </source>
</reference>
<dbReference type="Proteomes" id="UP000001740">
    <property type="component" value="Chromosome"/>
</dbReference>
<dbReference type="KEGG" id="xop:PXO_04314"/>
<name>A0A0K0GH93_XANOP</name>
<evidence type="ECO:0000313" key="2">
    <source>
        <dbReference type="EMBL" id="ACD57591.1"/>
    </source>
</evidence>
<proteinExistence type="predicted"/>
<evidence type="ECO:0000313" key="3">
    <source>
        <dbReference type="Proteomes" id="UP000001740"/>
    </source>
</evidence>
<gene>
    <name evidence="2" type="ordered locus">PXO_04314</name>
</gene>
<dbReference type="AlphaFoldDB" id="A0A0K0GH93"/>
<protein>
    <submittedName>
        <fullName evidence="2">Uncharacterized protein</fullName>
    </submittedName>
</protein>
<dbReference type="EMBL" id="CP000967">
    <property type="protein sequence ID" value="ACD57591.1"/>
    <property type="molecule type" value="Genomic_DNA"/>
</dbReference>
<accession>A0A0K0GH93</accession>
<evidence type="ECO:0000256" key="1">
    <source>
        <dbReference type="SAM" id="MobiDB-lite"/>
    </source>
</evidence>
<sequence>MIRLFWYELVTLMVSSWEICADAADDASCVCALAPQASRDSAEGESQRSESRGRGDMRDPGVEWLDDDATGIAIDQR</sequence>
<dbReference type="HOGENOM" id="CLU_2637201_0_0_6"/>